<dbReference type="InterPro" id="IPR002942">
    <property type="entry name" value="S4_RNA-bd"/>
</dbReference>
<evidence type="ECO:0000256" key="7">
    <source>
        <dbReference type="PIRSR" id="PIRSR606225-1"/>
    </source>
</evidence>
<dbReference type="PANTHER" id="PTHR21600">
    <property type="entry name" value="MITOCHONDRIAL RNA PSEUDOURIDINE SYNTHASE"/>
    <property type="match status" value="1"/>
</dbReference>
<feature type="domain" description="RNA-binding S4" evidence="10">
    <location>
        <begin position="24"/>
        <end position="81"/>
    </location>
</feature>
<evidence type="ECO:0000256" key="3">
    <source>
        <dbReference type="ARBA" id="ARBA00010876"/>
    </source>
</evidence>
<keyword evidence="12" id="KW-1185">Reference proteome</keyword>
<feature type="active site" evidence="7">
    <location>
        <position position="145"/>
    </location>
</feature>
<evidence type="ECO:0000313" key="12">
    <source>
        <dbReference type="Proteomes" id="UP000244948"/>
    </source>
</evidence>
<keyword evidence="5 8" id="KW-0694">RNA-binding</keyword>
<dbReference type="Gene3D" id="3.30.2350.10">
    <property type="entry name" value="Pseudouridine synthase"/>
    <property type="match status" value="1"/>
</dbReference>
<dbReference type="SUPFAM" id="SSF55174">
    <property type="entry name" value="Alpha-L RNA-binding motif"/>
    <property type="match status" value="1"/>
</dbReference>
<dbReference type="PANTHER" id="PTHR21600:SF92">
    <property type="entry name" value="RIBOSOMAL LARGE SUBUNIT PSEUDOURIDINE SYNTHASE C"/>
    <property type="match status" value="1"/>
</dbReference>
<keyword evidence="6 9" id="KW-0413">Isomerase</keyword>
<keyword evidence="4" id="KW-0698">rRNA processing</keyword>
<dbReference type="Gene3D" id="3.10.290.10">
    <property type="entry name" value="RNA-binding S4 domain"/>
    <property type="match status" value="1"/>
</dbReference>
<dbReference type="SMART" id="SM00363">
    <property type="entry name" value="S4"/>
    <property type="match status" value="1"/>
</dbReference>
<evidence type="ECO:0000256" key="1">
    <source>
        <dbReference type="ARBA" id="ARBA00000381"/>
    </source>
</evidence>
<comment type="caution">
    <text evidence="11">The sequence shown here is derived from an EMBL/GenBank/DDBJ whole genome shotgun (WGS) entry which is preliminary data.</text>
</comment>
<evidence type="ECO:0000313" key="11">
    <source>
        <dbReference type="EMBL" id="PWD82528.1"/>
    </source>
</evidence>
<evidence type="ECO:0000256" key="2">
    <source>
        <dbReference type="ARBA" id="ARBA00002876"/>
    </source>
</evidence>
<dbReference type="AlphaFoldDB" id="A0A2U2AIM6"/>
<protein>
    <recommendedName>
        <fullName evidence="9">Pseudouridine synthase</fullName>
        <ecNumber evidence="9">5.4.99.-</ecNumber>
    </recommendedName>
</protein>
<dbReference type="InterPro" id="IPR050188">
    <property type="entry name" value="RluA_PseudoU_synthase"/>
</dbReference>
<dbReference type="RefSeq" id="WP_109236506.1">
    <property type="nucleotide sequence ID" value="NZ_BMXZ01000003.1"/>
</dbReference>
<dbReference type="InterPro" id="IPR006145">
    <property type="entry name" value="PsdUridine_synth_RsuA/RluA"/>
</dbReference>
<evidence type="ECO:0000256" key="8">
    <source>
        <dbReference type="PROSITE-ProRule" id="PRU00182"/>
    </source>
</evidence>
<dbReference type="CDD" id="cd02869">
    <property type="entry name" value="PseudoU_synth_RluA_like"/>
    <property type="match status" value="1"/>
</dbReference>
<dbReference type="EC" id="5.4.99.-" evidence="9"/>
<dbReference type="Pfam" id="PF00849">
    <property type="entry name" value="PseudoU_synth_2"/>
    <property type="match status" value="1"/>
</dbReference>
<comment type="similarity">
    <text evidence="3 9">Belongs to the pseudouridine synthase RluA family.</text>
</comment>
<proteinExistence type="inferred from homology"/>
<dbReference type="Proteomes" id="UP000244948">
    <property type="component" value="Unassembled WGS sequence"/>
</dbReference>
<sequence length="314" mass="35985">MSDNHAFEFIPATMVTITEHQETQRLDNFLLTYFKQLPKSRIYQMIRKGEVRINKGRAKPTTRLKAGDQLRLPPVKIEKSIKITIPPEAWQQVAQSILFENEDLLIIDKPTKLAVHAGSHIPYGIIEILKNYGEGDYHELVQRLDRETSGLLMIAKNGKSLRALQESDILREYHLLVEGRWSDQHPETLTVTAPLDTENRHQGERHVIVSPDGKAAVTHFQLLQEGDKISLLKARLETGRTHQIRVHSAHLGTPLLGDNRYNSDSKLKEKSPRLALHCQHLQFTLSGKRYQFESPIPQDLKVIFNKIEKRDIGL</sequence>
<evidence type="ECO:0000256" key="4">
    <source>
        <dbReference type="ARBA" id="ARBA00022552"/>
    </source>
</evidence>
<comment type="function">
    <text evidence="2">Responsible for synthesis of pseudouridine from uracil at positions 955, 2504 and 2580 in 23S ribosomal RNA.</text>
</comment>
<dbReference type="PROSITE" id="PS50889">
    <property type="entry name" value="S4"/>
    <property type="match status" value="1"/>
</dbReference>
<dbReference type="InterPro" id="IPR006224">
    <property type="entry name" value="PsdUridine_synth_RluA-like_CS"/>
</dbReference>
<dbReference type="SUPFAM" id="SSF55120">
    <property type="entry name" value="Pseudouridine synthase"/>
    <property type="match status" value="1"/>
</dbReference>
<comment type="catalytic activity">
    <reaction evidence="1">
        <text>uridine(955/2504/2580) in 23S rRNA = pseudouridine(955/2504/2580) in 23S rRNA</text>
        <dbReference type="Rhea" id="RHEA:42528"/>
        <dbReference type="Rhea" id="RHEA-COMP:10099"/>
        <dbReference type="Rhea" id="RHEA-COMP:10100"/>
        <dbReference type="ChEBI" id="CHEBI:65314"/>
        <dbReference type="ChEBI" id="CHEBI:65315"/>
        <dbReference type="EC" id="5.4.99.24"/>
    </reaction>
</comment>
<dbReference type="InterPro" id="IPR036986">
    <property type="entry name" value="S4_RNA-bd_sf"/>
</dbReference>
<dbReference type="EMBL" id="QEWR01000004">
    <property type="protein sequence ID" value="PWD82528.1"/>
    <property type="molecule type" value="Genomic_DNA"/>
</dbReference>
<dbReference type="Pfam" id="PF01479">
    <property type="entry name" value="S4"/>
    <property type="match status" value="1"/>
</dbReference>
<gene>
    <name evidence="11" type="ORF">DC082_07805</name>
</gene>
<dbReference type="CDD" id="cd00165">
    <property type="entry name" value="S4"/>
    <property type="match status" value="1"/>
</dbReference>
<evidence type="ECO:0000256" key="5">
    <source>
        <dbReference type="ARBA" id="ARBA00022884"/>
    </source>
</evidence>
<dbReference type="GO" id="GO:0160141">
    <property type="term" value="F:23S rRNA pseudouridine(955/2504/2580) synthase activity"/>
    <property type="evidence" value="ECO:0007669"/>
    <property type="project" value="UniProtKB-EC"/>
</dbReference>
<evidence type="ECO:0000256" key="6">
    <source>
        <dbReference type="ARBA" id="ARBA00023235"/>
    </source>
</evidence>
<organism evidence="11 12">
    <name type="scientific">Ignatzschineria indica</name>
    <dbReference type="NCBI Taxonomy" id="472583"/>
    <lineage>
        <taxon>Bacteria</taxon>
        <taxon>Pseudomonadati</taxon>
        <taxon>Pseudomonadota</taxon>
        <taxon>Gammaproteobacteria</taxon>
        <taxon>Cardiobacteriales</taxon>
        <taxon>Ignatzschineriaceae</taxon>
        <taxon>Ignatzschineria</taxon>
    </lineage>
</organism>
<evidence type="ECO:0000256" key="9">
    <source>
        <dbReference type="RuleBase" id="RU362028"/>
    </source>
</evidence>
<dbReference type="GO" id="GO:0003723">
    <property type="term" value="F:RNA binding"/>
    <property type="evidence" value="ECO:0007669"/>
    <property type="project" value="UniProtKB-KW"/>
</dbReference>
<dbReference type="GO" id="GO:0000455">
    <property type="term" value="P:enzyme-directed rRNA pseudouridine synthesis"/>
    <property type="evidence" value="ECO:0007669"/>
    <property type="project" value="TreeGrafter"/>
</dbReference>
<dbReference type="InterPro" id="IPR006225">
    <property type="entry name" value="PsdUridine_synth_RluC/D"/>
</dbReference>
<reference evidence="11 12" key="1">
    <citation type="journal article" date="2018" name="Genome Announc.">
        <title>Ignatzschineria cameli sp. nov., isolated from necrotic foot tissue of dromedaries (Camelus dromedarius) and associated maggots (Wohlfahrtia species) in Dubai.</title>
        <authorList>
            <person name="Tsang C.C."/>
            <person name="Tang J.Y."/>
            <person name="Fong J.Y."/>
            <person name="Kinne J."/>
            <person name="Lee H.H."/>
            <person name="Joseph M."/>
            <person name="Jose S."/>
            <person name="Schuster R.K."/>
            <person name="Tang Y."/>
            <person name="Sivakumar S."/>
            <person name="Chen J.H."/>
            <person name="Teng J.L."/>
            <person name="Lau S.K."/>
            <person name="Wernery U."/>
            <person name="Woo P.C."/>
        </authorList>
    </citation>
    <scope>NUCLEOTIDE SEQUENCE [LARGE SCALE GENOMIC DNA]</scope>
    <source>
        <strain evidence="11 12">KCTC 22643</strain>
    </source>
</reference>
<dbReference type="PROSITE" id="PS01129">
    <property type="entry name" value="PSI_RLU"/>
    <property type="match status" value="1"/>
</dbReference>
<dbReference type="NCBIfam" id="TIGR00005">
    <property type="entry name" value="rluA_subfam"/>
    <property type="match status" value="1"/>
</dbReference>
<evidence type="ECO:0000259" key="10">
    <source>
        <dbReference type="SMART" id="SM00363"/>
    </source>
</evidence>
<accession>A0A2U2AIM6</accession>
<name>A0A2U2AIM6_9GAMM</name>
<comment type="catalytic activity">
    <reaction evidence="9">
        <text>a uridine in RNA = a pseudouridine in RNA</text>
        <dbReference type="Rhea" id="RHEA:48348"/>
        <dbReference type="Rhea" id="RHEA-COMP:12068"/>
        <dbReference type="Rhea" id="RHEA-COMP:12069"/>
        <dbReference type="ChEBI" id="CHEBI:65314"/>
        <dbReference type="ChEBI" id="CHEBI:65315"/>
    </reaction>
</comment>
<dbReference type="InterPro" id="IPR020103">
    <property type="entry name" value="PsdUridine_synth_cat_dom_sf"/>
</dbReference>